<accession>A0A6A5UGQ9</accession>
<dbReference type="AlphaFoldDB" id="A0A6A5UGQ9"/>
<evidence type="ECO:0000313" key="3">
    <source>
        <dbReference type="Proteomes" id="UP000800035"/>
    </source>
</evidence>
<feature type="non-terminal residue" evidence="2">
    <location>
        <position position="1"/>
    </location>
</feature>
<keyword evidence="3" id="KW-1185">Reference proteome</keyword>
<dbReference type="Proteomes" id="UP000800035">
    <property type="component" value="Unassembled WGS sequence"/>
</dbReference>
<evidence type="ECO:0000313" key="2">
    <source>
        <dbReference type="EMBL" id="KAF1962116.1"/>
    </source>
</evidence>
<protein>
    <submittedName>
        <fullName evidence="2">Uncharacterized protein</fullName>
    </submittedName>
</protein>
<feature type="region of interest" description="Disordered" evidence="1">
    <location>
        <begin position="1"/>
        <end position="25"/>
    </location>
</feature>
<gene>
    <name evidence="2" type="ORF">CC80DRAFT_542441</name>
</gene>
<name>A0A6A5UGQ9_9PLEO</name>
<organism evidence="2 3">
    <name type="scientific">Byssothecium circinans</name>
    <dbReference type="NCBI Taxonomy" id="147558"/>
    <lineage>
        <taxon>Eukaryota</taxon>
        <taxon>Fungi</taxon>
        <taxon>Dikarya</taxon>
        <taxon>Ascomycota</taxon>
        <taxon>Pezizomycotina</taxon>
        <taxon>Dothideomycetes</taxon>
        <taxon>Pleosporomycetidae</taxon>
        <taxon>Pleosporales</taxon>
        <taxon>Massarineae</taxon>
        <taxon>Massarinaceae</taxon>
        <taxon>Byssothecium</taxon>
    </lineage>
</organism>
<evidence type="ECO:0000256" key="1">
    <source>
        <dbReference type="SAM" id="MobiDB-lite"/>
    </source>
</evidence>
<proteinExistence type="predicted"/>
<dbReference type="OrthoDB" id="10542189at2759"/>
<sequence length="82" mass="9304">IIDHHRGQTGLEAVPEEDDEVEPPPSLTEALKALSIVQRFVEAQEDSSIEQVSSLCQIERSLNHQRIKKCRQTTIDSYFLSL</sequence>
<dbReference type="EMBL" id="ML976979">
    <property type="protein sequence ID" value="KAF1962116.1"/>
    <property type="molecule type" value="Genomic_DNA"/>
</dbReference>
<reference evidence="2" key="1">
    <citation type="journal article" date="2020" name="Stud. Mycol.">
        <title>101 Dothideomycetes genomes: a test case for predicting lifestyles and emergence of pathogens.</title>
        <authorList>
            <person name="Haridas S."/>
            <person name="Albert R."/>
            <person name="Binder M."/>
            <person name="Bloem J."/>
            <person name="Labutti K."/>
            <person name="Salamov A."/>
            <person name="Andreopoulos B."/>
            <person name="Baker S."/>
            <person name="Barry K."/>
            <person name="Bills G."/>
            <person name="Bluhm B."/>
            <person name="Cannon C."/>
            <person name="Castanera R."/>
            <person name="Culley D."/>
            <person name="Daum C."/>
            <person name="Ezra D."/>
            <person name="Gonzalez J."/>
            <person name="Henrissat B."/>
            <person name="Kuo A."/>
            <person name="Liang C."/>
            <person name="Lipzen A."/>
            <person name="Lutzoni F."/>
            <person name="Magnuson J."/>
            <person name="Mondo S."/>
            <person name="Nolan M."/>
            <person name="Ohm R."/>
            <person name="Pangilinan J."/>
            <person name="Park H.-J."/>
            <person name="Ramirez L."/>
            <person name="Alfaro M."/>
            <person name="Sun H."/>
            <person name="Tritt A."/>
            <person name="Yoshinaga Y."/>
            <person name="Zwiers L.-H."/>
            <person name="Turgeon B."/>
            <person name="Goodwin S."/>
            <person name="Spatafora J."/>
            <person name="Crous P."/>
            <person name="Grigoriev I."/>
        </authorList>
    </citation>
    <scope>NUCLEOTIDE SEQUENCE</scope>
    <source>
        <strain evidence="2">CBS 675.92</strain>
    </source>
</reference>